<reference evidence="1 2" key="1">
    <citation type="submission" date="2019-01" db="EMBL/GenBank/DDBJ databases">
        <authorList>
            <person name="Brito A."/>
        </authorList>
    </citation>
    <scope>NUCLEOTIDE SEQUENCE [LARGE SCALE GENOMIC DNA]</scope>
    <source>
        <strain evidence="1">1</strain>
    </source>
</reference>
<dbReference type="SUPFAM" id="SSF53756">
    <property type="entry name" value="UDP-Glycosyltransferase/glycogen phosphorylase"/>
    <property type="match status" value="1"/>
</dbReference>
<dbReference type="AlphaFoldDB" id="A0A563W429"/>
<proteinExistence type="predicted"/>
<keyword evidence="2" id="KW-1185">Reference proteome</keyword>
<protein>
    <recommendedName>
        <fullName evidence="3">ADP-heptose:LPS heptosyltransferase</fullName>
    </recommendedName>
</protein>
<dbReference type="EMBL" id="CAACVJ010000681">
    <property type="protein sequence ID" value="VEP18303.1"/>
    <property type="molecule type" value="Genomic_DNA"/>
</dbReference>
<dbReference type="RefSeq" id="WP_144867561.1">
    <property type="nucleotide sequence ID" value="NZ_LR213832.1"/>
</dbReference>
<gene>
    <name evidence="1" type="ORF">H1P_740015</name>
</gene>
<sequence>MSKRTLLINWLYYHPVGHAVEGFAVAAEYYAANPDLEIHLLLNSRTPVELAKSCSWVAKCYPIDVDEIAIEGELANCLQELSKDWDYIVYSRRWLNPKGNYSQKLINSHNIINNLCKARLWQGIRGEPGQGNTIAPDFRTETKFKMSLPESARRYAKQFKQQNLIFSILLAGSSSEKIYPQIRWWKLLFQNLNEAFPQIRLLVLGHTKSKSGRTTTHTYCQTELEELFSTIPNAINCYDTGIFNQLALIELSDLFISPHTGFAFLAPSVGTRWLAISGVRWPDPTYANMPFYSVLPPCPQYPCFQDMKLECRTRICLNQSVSCMDKELDLRIPEVIEGAKHLLNPDFDLSAAIETYRTSAVKKNVNLDRLYTLKILEERKMLW</sequence>
<evidence type="ECO:0000313" key="1">
    <source>
        <dbReference type="EMBL" id="VEP18303.1"/>
    </source>
</evidence>
<accession>A0A563W429</accession>
<organism evidence="1 2">
    <name type="scientific">Hyella patelloides LEGE 07179</name>
    <dbReference type="NCBI Taxonomy" id="945734"/>
    <lineage>
        <taxon>Bacteria</taxon>
        <taxon>Bacillati</taxon>
        <taxon>Cyanobacteriota</taxon>
        <taxon>Cyanophyceae</taxon>
        <taxon>Pleurocapsales</taxon>
        <taxon>Hyellaceae</taxon>
        <taxon>Hyella</taxon>
    </lineage>
</organism>
<dbReference type="Gene3D" id="3.40.50.2000">
    <property type="entry name" value="Glycogen Phosphorylase B"/>
    <property type="match status" value="1"/>
</dbReference>
<name>A0A563W429_9CYAN</name>
<dbReference type="OrthoDB" id="3659815at2"/>
<evidence type="ECO:0008006" key="3">
    <source>
        <dbReference type="Google" id="ProtNLM"/>
    </source>
</evidence>
<dbReference type="Proteomes" id="UP000320055">
    <property type="component" value="Unassembled WGS sequence"/>
</dbReference>
<evidence type="ECO:0000313" key="2">
    <source>
        <dbReference type="Proteomes" id="UP000320055"/>
    </source>
</evidence>